<dbReference type="HAMAP" id="MF_00167">
    <property type="entry name" value="CsrA"/>
    <property type="match status" value="1"/>
</dbReference>
<dbReference type="GO" id="GO:0005829">
    <property type="term" value="C:cytosol"/>
    <property type="evidence" value="ECO:0007669"/>
    <property type="project" value="TreeGrafter"/>
</dbReference>
<dbReference type="RefSeq" id="WP_167940069.1">
    <property type="nucleotide sequence ID" value="NZ_JAATJA010000001.1"/>
</dbReference>
<dbReference type="AlphaFoldDB" id="A0A846QIW0"/>
<dbReference type="GO" id="GO:0006402">
    <property type="term" value="P:mRNA catabolic process"/>
    <property type="evidence" value="ECO:0007669"/>
    <property type="project" value="InterPro"/>
</dbReference>
<evidence type="ECO:0000256" key="1">
    <source>
        <dbReference type="ARBA" id="ARBA00022490"/>
    </source>
</evidence>
<keyword evidence="4" id="KW-0678">Repressor</keyword>
<sequence length="80" mass="9285">MLILTRRPGESIYLGDDIKITVLSVQGKQIKIGLEVPDDLPVYREEVYLRVQEQNRLALQLSDQDLFAATQLWQTEKKKK</sequence>
<dbReference type="InterPro" id="IPR003751">
    <property type="entry name" value="CsrA"/>
</dbReference>
<dbReference type="GO" id="GO:0006109">
    <property type="term" value="P:regulation of carbohydrate metabolic process"/>
    <property type="evidence" value="ECO:0007669"/>
    <property type="project" value="InterPro"/>
</dbReference>
<organism evidence="5 6">
    <name type="scientific">Desulfobaculum xiamenense</name>
    <dbReference type="NCBI Taxonomy" id="995050"/>
    <lineage>
        <taxon>Bacteria</taxon>
        <taxon>Pseudomonadati</taxon>
        <taxon>Thermodesulfobacteriota</taxon>
        <taxon>Desulfovibrionia</taxon>
        <taxon>Desulfovibrionales</taxon>
        <taxon>Desulfovibrionaceae</taxon>
        <taxon>Desulfobaculum</taxon>
    </lineage>
</organism>
<dbReference type="Gene3D" id="2.60.40.4380">
    <property type="entry name" value="Translational regulator CsrA"/>
    <property type="match status" value="1"/>
</dbReference>
<keyword evidence="6" id="KW-1185">Reference proteome</keyword>
<comment type="function">
    <text evidence="4">A translational regulator that binds mRNA to regulate translation initiation and/or mRNA stability. Usually binds in the 5'-UTR at or near the Shine-Dalgarno sequence preventing ribosome-binding, thus repressing translation. Its main target seems to be the major flagellin gene, while its function is anatagonized by FliW.</text>
</comment>
<dbReference type="GO" id="GO:1902208">
    <property type="term" value="P:regulation of bacterial-type flagellum assembly"/>
    <property type="evidence" value="ECO:0007669"/>
    <property type="project" value="UniProtKB-UniRule"/>
</dbReference>
<evidence type="ECO:0000313" key="6">
    <source>
        <dbReference type="Proteomes" id="UP000580856"/>
    </source>
</evidence>
<comment type="subcellular location">
    <subcellularLocation>
        <location evidence="4">Cytoplasm</location>
    </subcellularLocation>
</comment>
<gene>
    <name evidence="4" type="primary">csrA</name>
    <name evidence="5" type="ORF">GGQ74_000617</name>
</gene>
<dbReference type="Pfam" id="PF02599">
    <property type="entry name" value="CsrA"/>
    <property type="match status" value="1"/>
</dbReference>
<proteinExistence type="inferred from homology"/>
<keyword evidence="3 4" id="KW-0694">RNA-binding</keyword>
<dbReference type="NCBIfam" id="TIGR00202">
    <property type="entry name" value="csrA"/>
    <property type="match status" value="1"/>
</dbReference>
<accession>A0A846QIW0</accession>
<protein>
    <recommendedName>
        <fullName evidence="4">Translational regulator CsrA</fullName>
    </recommendedName>
</protein>
<dbReference type="InterPro" id="IPR036107">
    <property type="entry name" value="CsrA_sf"/>
</dbReference>
<dbReference type="SUPFAM" id="SSF117130">
    <property type="entry name" value="CsrA-like"/>
    <property type="match status" value="1"/>
</dbReference>
<comment type="subunit">
    <text evidence="4">Homodimer; the beta-strands of each monomer intercalate to form a hydrophobic core, while the alpha-helices form wings that extend away from the core.</text>
</comment>
<name>A0A846QIW0_9BACT</name>
<evidence type="ECO:0000256" key="4">
    <source>
        <dbReference type="HAMAP-Rule" id="MF_00167"/>
    </source>
</evidence>
<keyword evidence="2 4" id="KW-0810">Translation regulation</keyword>
<dbReference type="EMBL" id="JAATJA010000001">
    <property type="protein sequence ID" value="NJB66977.1"/>
    <property type="molecule type" value="Genomic_DNA"/>
</dbReference>
<reference evidence="5 6" key="1">
    <citation type="submission" date="2020-03" db="EMBL/GenBank/DDBJ databases">
        <title>Genomic Encyclopedia of Type Strains, Phase IV (KMG-IV): sequencing the most valuable type-strain genomes for metagenomic binning, comparative biology and taxonomic classification.</title>
        <authorList>
            <person name="Goeker M."/>
        </authorList>
    </citation>
    <scope>NUCLEOTIDE SEQUENCE [LARGE SCALE GENOMIC DNA]</scope>
    <source>
        <strain evidence="5 6">DSM 24233</strain>
    </source>
</reference>
<dbReference type="NCBIfam" id="NF002469">
    <property type="entry name" value="PRK01712.1"/>
    <property type="match status" value="1"/>
</dbReference>
<keyword evidence="4" id="KW-1005">Bacterial flagellum biogenesis</keyword>
<evidence type="ECO:0000256" key="2">
    <source>
        <dbReference type="ARBA" id="ARBA00022845"/>
    </source>
</evidence>
<dbReference type="PANTHER" id="PTHR34984">
    <property type="entry name" value="CARBON STORAGE REGULATOR"/>
    <property type="match status" value="1"/>
</dbReference>
<dbReference type="GO" id="GO:0044781">
    <property type="term" value="P:bacterial-type flagellum organization"/>
    <property type="evidence" value="ECO:0007669"/>
    <property type="project" value="UniProtKB-KW"/>
</dbReference>
<dbReference type="GO" id="GO:0048027">
    <property type="term" value="F:mRNA 5'-UTR binding"/>
    <property type="evidence" value="ECO:0007669"/>
    <property type="project" value="UniProtKB-UniRule"/>
</dbReference>
<comment type="caution">
    <text evidence="5">The sequence shown here is derived from an EMBL/GenBank/DDBJ whole genome shotgun (WGS) entry which is preliminary data.</text>
</comment>
<evidence type="ECO:0000256" key="3">
    <source>
        <dbReference type="ARBA" id="ARBA00022884"/>
    </source>
</evidence>
<comment type="similarity">
    <text evidence="4">Belongs to the CsrA/RsmA family.</text>
</comment>
<keyword evidence="1 4" id="KW-0963">Cytoplasm</keyword>
<evidence type="ECO:0000313" key="5">
    <source>
        <dbReference type="EMBL" id="NJB66977.1"/>
    </source>
</evidence>
<dbReference type="PANTHER" id="PTHR34984:SF1">
    <property type="entry name" value="CARBON STORAGE REGULATOR"/>
    <property type="match status" value="1"/>
</dbReference>
<dbReference type="Proteomes" id="UP000580856">
    <property type="component" value="Unassembled WGS sequence"/>
</dbReference>
<dbReference type="GO" id="GO:0045947">
    <property type="term" value="P:negative regulation of translational initiation"/>
    <property type="evidence" value="ECO:0007669"/>
    <property type="project" value="UniProtKB-UniRule"/>
</dbReference>